<evidence type="ECO:0000259" key="12">
    <source>
        <dbReference type="PROSITE" id="PS50110"/>
    </source>
</evidence>
<dbReference type="InterPro" id="IPR036097">
    <property type="entry name" value="HisK_dim/P_sf"/>
</dbReference>
<evidence type="ECO:0000256" key="8">
    <source>
        <dbReference type="ARBA" id="ARBA00024867"/>
    </source>
</evidence>
<dbReference type="Gene3D" id="1.10.287.130">
    <property type="match status" value="1"/>
</dbReference>
<evidence type="ECO:0000313" key="13">
    <source>
        <dbReference type="EMBL" id="MUB63685.1"/>
    </source>
</evidence>
<reference evidence="13 14" key="1">
    <citation type="submission" date="2019-09" db="EMBL/GenBank/DDBJ databases">
        <title>Draft genome sequencing of Hungatella hathewayi 123Y-2.</title>
        <authorList>
            <person name="Lv Q."/>
            <person name="Li S."/>
        </authorList>
    </citation>
    <scope>NUCLEOTIDE SEQUENCE [LARGE SCALE GENOMIC DNA]</scope>
    <source>
        <strain evidence="13 14">123Y-2</strain>
    </source>
</reference>
<dbReference type="PANTHER" id="PTHR45339">
    <property type="entry name" value="HYBRID SIGNAL TRANSDUCTION HISTIDINE KINASE J"/>
    <property type="match status" value="1"/>
</dbReference>
<accession>A0AAW9WEX8</accession>
<dbReference type="InterPro" id="IPR003661">
    <property type="entry name" value="HisK_dim/P_dom"/>
</dbReference>
<keyword evidence="7" id="KW-0902">Two-component regulatory system</keyword>
<evidence type="ECO:0000256" key="5">
    <source>
        <dbReference type="ARBA" id="ARBA00022553"/>
    </source>
</evidence>
<dbReference type="Proteomes" id="UP000434223">
    <property type="component" value="Unassembled WGS sequence"/>
</dbReference>
<dbReference type="SMART" id="SM00086">
    <property type="entry name" value="PAC"/>
    <property type="match status" value="2"/>
</dbReference>
<dbReference type="InterPro" id="IPR004358">
    <property type="entry name" value="Sig_transdc_His_kin-like_C"/>
</dbReference>
<dbReference type="PROSITE" id="PS50110">
    <property type="entry name" value="RESPONSE_REGULATORY"/>
    <property type="match status" value="2"/>
</dbReference>
<evidence type="ECO:0000256" key="9">
    <source>
        <dbReference type="ARBA" id="ARBA00074306"/>
    </source>
</evidence>
<keyword evidence="6" id="KW-0808">Transferase</keyword>
<evidence type="ECO:0000256" key="3">
    <source>
        <dbReference type="ARBA" id="ARBA00012438"/>
    </source>
</evidence>
<evidence type="ECO:0000256" key="10">
    <source>
        <dbReference type="PROSITE-ProRule" id="PRU00169"/>
    </source>
</evidence>
<dbReference type="InterPro" id="IPR000014">
    <property type="entry name" value="PAS"/>
</dbReference>
<feature type="domain" description="Response regulatory" evidence="12">
    <location>
        <begin position="541"/>
        <end position="661"/>
    </location>
</feature>
<dbReference type="SMART" id="SM00387">
    <property type="entry name" value="HATPase_c"/>
    <property type="match status" value="1"/>
</dbReference>
<feature type="domain" description="Response regulatory" evidence="12">
    <location>
        <begin position="683"/>
        <end position="803"/>
    </location>
</feature>
<evidence type="ECO:0000313" key="14">
    <source>
        <dbReference type="Proteomes" id="UP000434223"/>
    </source>
</evidence>
<dbReference type="InterPro" id="IPR001610">
    <property type="entry name" value="PAC"/>
</dbReference>
<keyword evidence="6" id="KW-0418">Kinase</keyword>
<dbReference type="InterPro" id="IPR003594">
    <property type="entry name" value="HATPase_dom"/>
</dbReference>
<dbReference type="CDD" id="cd00130">
    <property type="entry name" value="PAS"/>
    <property type="match status" value="1"/>
</dbReference>
<evidence type="ECO:0000256" key="1">
    <source>
        <dbReference type="ARBA" id="ARBA00000085"/>
    </source>
</evidence>
<dbReference type="NCBIfam" id="TIGR00229">
    <property type="entry name" value="sensory_box"/>
    <property type="match status" value="1"/>
</dbReference>
<gene>
    <name evidence="13" type="ORF">GNE07_11525</name>
</gene>
<dbReference type="InterPro" id="IPR001789">
    <property type="entry name" value="Sig_transdc_resp-reg_receiver"/>
</dbReference>
<dbReference type="SUPFAM" id="SSF55785">
    <property type="entry name" value="PYP-like sensor domain (PAS domain)"/>
    <property type="match status" value="2"/>
</dbReference>
<dbReference type="Pfam" id="PF02518">
    <property type="entry name" value="HATPase_c"/>
    <property type="match status" value="1"/>
</dbReference>
<comment type="function">
    <text evidence="8">May play the central regulatory role in sporulation. It may be an element of the effector pathway responsible for the activation of sporulation genes in response to nutritional stress. Spo0A may act in concert with spo0H (a sigma factor) to control the expression of some genes that are critical to the sporulation process.</text>
</comment>
<evidence type="ECO:0000256" key="6">
    <source>
        <dbReference type="ARBA" id="ARBA00022777"/>
    </source>
</evidence>
<comment type="caution">
    <text evidence="13">The sequence shown here is derived from an EMBL/GenBank/DDBJ whole genome shotgun (WGS) entry which is preliminary data.</text>
</comment>
<dbReference type="SUPFAM" id="SSF55874">
    <property type="entry name" value="ATPase domain of HSP90 chaperone/DNA topoisomerase II/histidine kinase"/>
    <property type="match status" value="1"/>
</dbReference>
<dbReference type="FunFam" id="3.30.565.10:FF:000010">
    <property type="entry name" value="Sensor histidine kinase RcsC"/>
    <property type="match status" value="1"/>
</dbReference>
<protein>
    <recommendedName>
        <fullName evidence="9">Circadian input-output histidine kinase CikA</fullName>
        <ecNumber evidence="3">2.7.13.3</ecNumber>
    </recommendedName>
    <alternativeName>
        <fullName evidence="4">Stage 0 sporulation protein A homolog</fullName>
    </alternativeName>
</protein>
<feature type="modified residue" description="4-aspartylphosphate" evidence="10">
    <location>
        <position position="734"/>
    </location>
</feature>
<dbReference type="InterPro" id="IPR036890">
    <property type="entry name" value="HATPase_C_sf"/>
</dbReference>
<dbReference type="CDD" id="cd16922">
    <property type="entry name" value="HATPase_EvgS-ArcB-TorS-like"/>
    <property type="match status" value="1"/>
</dbReference>
<proteinExistence type="inferred from homology"/>
<dbReference type="GO" id="GO:0000155">
    <property type="term" value="F:phosphorelay sensor kinase activity"/>
    <property type="evidence" value="ECO:0007669"/>
    <property type="project" value="InterPro"/>
</dbReference>
<evidence type="ECO:0000256" key="4">
    <source>
        <dbReference type="ARBA" id="ARBA00018672"/>
    </source>
</evidence>
<dbReference type="InterPro" id="IPR005467">
    <property type="entry name" value="His_kinase_dom"/>
</dbReference>
<dbReference type="Gene3D" id="3.40.50.2300">
    <property type="match status" value="2"/>
</dbReference>
<comment type="catalytic activity">
    <reaction evidence="1">
        <text>ATP + protein L-histidine = ADP + protein N-phospho-L-histidine.</text>
        <dbReference type="EC" id="2.7.13.3"/>
    </reaction>
</comment>
<dbReference type="EC" id="2.7.13.3" evidence="3"/>
<dbReference type="InterPro" id="IPR011006">
    <property type="entry name" value="CheY-like_superfamily"/>
</dbReference>
<dbReference type="PRINTS" id="PR00344">
    <property type="entry name" value="BCTRLSENSOR"/>
</dbReference>
<sequence length="808" mass="91145">MTEQERAYAAECSSRETVTADYEYHTLMNLLKVSVSKHLLDESFTLVWANEFYYDLIGWSKDEYEANFHNRPDLYYQNDQQLWAELAGTVMAALEAHESGYQLVTQMRKKNGDFVWVHLTTQFADEYINGYQVAYSVMTNIDKLVKMQKEQSVTYESLPGFVAKYRIDADMNLTLLFANSRFVEYFGEGDEDNPLYLRNIEDNREIILRYREEILKGAPVHFVISVKSRDGQNMWLQVNATCIEWQNGCPVYLAIFIDITDVTQLREMQRKLTEQTEALKDALAVAEHANQAKTDFLSRMSHEIRTPMNAILGMTTIAAAYIDDQRRVEDCLEKIGYSSKHLMALINDVLDMSKISEGKVRIAHEVFDLETVVESISSIIYPQAAARGLTFQVPLIDLSNTVMIGDSLRLNQILLNLLSNALKFTPAGGTVRLEIRQLQRKEERIRLRFTVLDTGIGMSDAFLERLFDPFEQEDNRVAQNSGGTGLGMPITKNLVTLMGGTITVKSEVGKGTVFTIELDFDTPLDKDRVNPQKTHELESLKVLITDDDRDSCIHASLLLKKMGILSDWVLTGQECVDRIRQSHQNGTDYDVCLVDLKMPDMDGVEVARRVREEVGPETTIIIITAYDWTNIETNARKAGVDMFLTKPVFASTLYNALLSVTGIDRVVRAPAEKKMRPELAGRHVLLAEDNELNREIAVELLQMAGVTVDWAANGRIALDKFLSGGDSYDLILMDVQMPVMDGYQATAAIRKSAHGRAQTIPIIAMTADAFHEDIVKAEAAGMNGHLSKPIDPDLLYEKVAEYISSDHA</sequence>
<feature type="domain" description="Histidine kinase" evidence="11">
    <location>
        <begin position="299"/>
        <end position="522"/>
    </location>
</feature>
<name>A0AAW9WEX8_9FIRM</name>
<dbReference type="InterPro" id="IPR035965">
    <property type="entry name" value="PAS-like_dom_sf"/>
</dbReference>
<dbReference type="SMART" id="SM00448">
    <property type="entry name" value="REC"/>
    <property type="match status" value="2"/>
</dbReference>
<dbReference type="Gene3D" id="3.30.565.10">
    <property type="entry name" value="Histidine kinase-like ATPase, C-terminal domain"/>
    <property type="match status" value="1"/>
</dbReference>
<dbReference type="EMBL" id="WNME01000006">
    <property type="protein sequence ID" value="MUB63685.1"/>
    <property type="molecule type" value="Genomic_DNA"/>
</dbReference>
<comment type="similarity">
    <text evidence="2">In the N-terminal section; belongs to the phytochrome family.</text>
</comment>
<evidence type="ECO:0000256" key="7">
    <source>
        <dbReference type="ARBA" id="ARBA00023012"/>
    </source>
</evidence>
<dbReference type="SUPFAM" id="SSF47384">
    <property type="entry name" value="Homodimeric domain of signal transducing histidine kinase"/>
    <property type="match status" value="1"/>
</dbReference>
<dbReference type="Pfam" id="PF00072">
    <property type="entry name" value="Response_reg"/>
    <property type="match status" value="2"/>
</dbReference>
<keyword evidence="5 10" id="KW-0597">Phosphoprotein</keyword>
<dbReference type="Pfam" id="PF00512">
    <property type="entry name" value="HisKA"/>
    <property type="match status" value="1"/>
</dbReference>
<organism evidence="13 14">
    <name type="scientific">Hungatella hathewayi</name>
    <dbReference type="NCBI Taxonomy" id="154046"/>
    <lineage>
        <taxon>Bacteria</taxon>
        <taxon>Bacillati</taxon>
        <taxon>Bacillota</taxon>
        <taxon>Clostridia</taxon>
        <taxon>Lachnospirales</taxon>
        <taxon>Lachnospiraceae</taxon>
        <taxon>Hungatella</taxon>
    </lineage>
</organism>
<dbReference type="SUPFAM" id="SSF52172">
    <property type="entry name" value="CheY-like"/>
    <property type="match status" value="2"/>
</dbReference>
<dbReference type="AlphaFoldDB" id="A0AAW9WEX8"/>
<dbReference type="CDD" id="cd00082">
    <property type="entry name" value="HisKA"/>
    <property type="match status" value="1"/>
</dbReference>
<dbReference type="CDD" id="cd17546">
    <property type="entry name" value="REC_hyHK_CKI1_RcsC-like"/>
    <property type="match status" value="2"/>
</dbReference>
<dbReference type="RefSeq" id="WP_055649790.1">
    <property type="nucleotide sequence ID" value="NZ_CZAZ01000006.1"/>
</dbReference>
<evidence type="ECO:0000259" key="11">
    <source>
        <dbReference type="PROSITE" id="PS50109"/>
    </source>
</evidence>
<dbReference type="Gene3D" id="3.30.450.20">
    <property type="entry name" value="PAS domain"/>
    <property type="match status" value="2"/>
</dbReference>
<dbReference type="PROSITE" id="PS50109">
    <property type="entry name" value="HIS_KIN"/>
    <property type="match status" value="1"/>
</dbReference>
<dbReference type="PANTHER" id="PTHR45339:SF3">
    <property type="entry name" value="HISTIDINE KINASE"/>
    <property type="match status" value="1"/>
</dbReference>
<dbReference type="SMART" id="SM00388">
    <property type="entry name" value="HisKA"/>
    <property type="match status" value="1"/>
</dbReference>
<evidence type="ECO:0000256" key="2">
    <source>
        <dbReference type="ARBA" id="ARBA00006402"/>
    </source>
</evidence>
<feature type="modified residue" description="4-aspartylphosphate" evidence="10">
    <location>
        <position position="595"/>
    </location>
</feature>